<gene>
    <name evidence="1" type="ORF">BDM02DRAFT_3124877</name>
</gene>
<comment type="caution">
    <text evidence="1">The sequence shown here is derived from an EMBL/GenBank/DDBJ whole genome shotgun (WGS) entry which is preliminary data.</text>
</comment>
<accession>A0ACB6YXA6</accession>
<evidence type="ECO:0000313" key="1">
    <source>
        <dbReference type="EMBL" id="KAF9642080.1"/>
    </source>
</evidence>
<proteinExistence type="predicted"/>
<organism evidence="1 2">
    <name type="scientific">Thelephora ganbajun</name>
    <name type="common">Ganba fungus</name>
    <dbReference type="NCBI Taxonomy" id="370292"/>
    <lineage>
        <taxon>Eukaryota</taxon>
        <taxon>Fungi</taxon>
        <taxon>Dikarya</taxon>
        <taxon>Basidiomycota</taxon>
        <taxon>Agaricomycotina</taxon>
        <taxon>Agaricomycetes</taxon>
        <taxon>Thelephorales</taxon>
        <taxon>Thelephoraceae</taxon>
        <taxon>Thelephora</taxon>
    </lineage>
</organism>
<feature type="non-terminal residue" evidence="1">
    <location>
        <position position="1"/>
    </location>
</feature>
<reference evidence="1" key="2">
    <citation type="journal article" date="2020" name="Nat. Commun.">
        <title>Large-scale genome sequencing of mycorrhizal fungi provides insights into the early evolution of symbiotic traits.</title>
        <authorList>
            <person name="Miyauchi S."/>
            <person name="Kiss E."/>
            <person name="Kuo A."/>
            <person name="Drula E."/>
            <person name="Kohler A."/>
            <person name="Sanchez-Garcia M."/>
            <person name="Morin E."/>
            <person name="Andreopoulos B."/>
            <person name="Barry K.W."/>
            <person name="Bonito G."/>
            <person name="Buee M."/>
            <person name="Carver A."/>
            <person name="Chen C."/>
            <person name="Cichocki N."/>
            <person name="Clum A."/>
            <person name="Culley D."/>
            <person name="Crous P.W."/>
            <person name="Fauchery L."/>
            <person name="Girlanda M."/>
            <person name="Hayes R.D."/>
            <person name="Keri Z."/>
            <person name="LaButti K."/>
            <person name="Lipzen A."/>
            <person name="Lombard V."/>
            <person name="Magnuson J."/>
            <person name="Maillard F."/>
            <person name="Murat C."/>
            <person name="Nolan M."/>
            <person name="Ohm R.A."/>
            <person name="Pangilinan J."/>
            <person name="Pereira M.F."/>
            <person name="Perotto S."/>
            <person name="Peter M."/>
            <person name="Pfister S."/>
            <person name="Riley R."/>
            <person name="Sitrit Y."/>
            <person name="Stielow J.B."/>
            <person name="Szollosi G."/>
            <person name="Zifcakova L."/>
            <person name="Stursova M."/>
            <person name="Spatafora J.W."/>
            <person name="Tedersoo L."/>
            <person name="Vaario L.M."/>
            <person name="Yamada A."/>
            <person name="Yan M."/>
            <person name="Wang P."/>
            <person name="Xu J."/>
            <person name="Bruns T."/>
            <person name="Baldrian P."/>
            <person name="Vilgalys R."/>
            <person name="Dunand C."/>
            <person name="Henrissat B."/>
            <person name="Grigoriev I.V."/>
            <person name="Hibbett D."/>
            <person name="Nagy L.G."/>
            <person name="Martin F.M."/>
        </authorList>
    </citation>
    <scope>NUCLEOTIDE SEQUENCE</scope>
    <source>
        <strain evidence="1">P2</strain>
    </source>
</reference>
<keyword evidence="2" id="KW-1185">Reference proteome</keyword>
<reference evidence="1" key="1">
    <citation type="submission" date="2019-10" db="EMBL/GenBank/DDBJ databases">
        <authorList>
            <consortium name="DOE Joint Genome Institute"/>
            <person name="Kuo A."/>
            <person name="Miyauchi S."/>
            <person name="Kiss E."/>
            <person name="Drula E."/>
            <person name="Kohler A."/>
            <person name="Sanchez-Garcia M."/>
            <person name="Andreopoulos B."/>
            <person name="Barry K.W."/>
            <person name="Bonito G."/>
            <person name="Buee M."/>
            <person name="Carver A."/>
            <person name="Chen C."/>
            <person name="Cichocki N."/>
            <person name="Clum A."/>
            <person name="Culley D."/>
            <person name="Crous P.W."/>
            <person name="Fauchery L."/>
            <person name="Girlanda M."/>
            <person name="Hayes R."/>
            <person name="Keri Z."/>
            <person name="Labutti K."/>
            <person name="Lipzen A."/>
            <person name="Lombard V."/>
            <person name="Magnuson J."/>
            <person name="Maillard F."/>
            <person name="Morin E."/>
            <person name="Murat C."/>
            <person name="Nolan M."/>
            <person name="Ohm R."/>
            <person name="Pangilinan J."/>
            <person name="Pereira M."/>
            <person name="Perotto S."/>
            <person name="Peter M."/>
            <person name="Riley R."/>
            <person name="Sitrit Y."/>
            <person name="Stielow B."/>
            <person name="Szollosi G."/>
            <person name="Zifcakova L."/>
            <person name="Stursova M."/>
            <person name="Spatafora J.W."/>
            <person name="Tedersoo L."/>
            <person name="Vaario L.-M."/>
            <person name="Yamada A."/>
            <person name="Yan M."/>
            <person name="Wang P."/>
            <person name="Xu J."/>
            <person name="Bruns T."/>
            <person name="Baldrian P."/>
            <person name="Vilgalys R."/>
            <person name="Henrissat B."/>
            <person name="Grigoriev I.V."/>
            <person name="Hibbett D."/>
            <person name="Nagy L.G."/>
            <person name="Martin F.M."/>
        </authorList>
    </citation>
    <scope>NUCLEOTIDE SEQUENCE</scope>
    <source>
        <strain evidence="1">P2</strain>
    </source>
</reference>
<dbReference type="EMBL" id="MU118709">
    <property type="protein sequence ID" value="KAF9642080.1"/>
    <property type="molecule type" value="Genomic_DNA"/>
</dbReference>
<evidence type="ECO:0000313" key="2">
    <source>
        <dbReference type="Proteomes" id="UP000886501"/>
    </source>
</evidence>
<protein>
    <submittedName>
        <fullName evidence="1">Uncharacterized protein</fullName>
    </submittedName>
</protein>
<sequence>DPTCGGFGGFIQSVNEIKLIDVQSMGYTSEDKPHPRGDLRGGCQLLLWLSMTTKEKIDGEG</sequence>
<dbReference type="Proteomes" id="UP000886501">
    <property type="component" value="Unassembled WGS sequence"/>
</dbReference>
<name>A0ACB6YXA6_THEGA</name>